<comment type="caution">
    <text evidence="1">The sequence shown here is derived from an EMBL/GenBank/DDBJ whole genome shotgun (WGS) entry which is preliminary data.</text>
</comment>
<protein>
    <submittedName>
        <fullName evidence="1">Uncharacterized protein</fullName>
    </submittedName>
</protein>
<dbReference type="EMBL" id="UGGQ01000006">
    <property type="protein sequence ID" value="STO17049.1"/>
    <property type="molecule type" value="Genomic_DNA"/>
</dbReference>
<dbReference type="GeneID" id="61168319"/>
<sequence>MVKLWVSECETATDLLASFRIRHEVFGGEQSVTFAEELSRLRGCVGLQFTAVS</sequence>
<gene>
    <name evidence="1" type="ORF">HHJ77_00160</name>
    <name evidence="2" type="ORF">NCTC11819_01632</name>
</gene>
<organism evidence="1 4">
    <name type="scientific">Mobiluncus mulieris</name>
    <dbReference type="NCBI Taxonomy" id="2052"/>
    <lineage>
        <taxon>Bacteria</taxon>
        <taxon>Bacillati</taxon>
        <taxon>Actinomycetota</taxon>
        <taxon>Actinomycetes</taxon>
        <taxon>Actinomycetales</taxon>
        <taxon>Actinomycetaceae</taxon>
        <taxon>Mobiluncus</taxon>
    </lineage>
</organism>
<dbReference type="RefSeq" id="WP_004018512.1">
    <property type="nucleotide sequence ID" value="NZ_JABCUQ010000007.1"/>
</dbReference>
<proteinExistence type="predicted"/>
<evidence type="ECO:0000313" key="1">
    <source>
        <dbReference type="EMBL" id="NMX02386.1"/>
    </source>
</evidence>
<reference evidence="2 3" key="1">
    <citation type="submission" date="2018-06" db="EMBL/GenBank/DDBJ databases">
        <authorList>
            <consortium name="Pathogen Informatics"/>
            <person name="Doyle S."/>
        </authorList>
    </citation>
    <scope>NUCLEOTIDE SEQUENCE [LARGE SCALE GENOMIC DNA]</scope>
    <source>
        <strain evidence="2 3">NCTC11819</strain>
    </source>
</reference>
<dbReference type="Proteomes" id="UP000255284">
    <property type="component" value="Unassembled WGS sequence"/>
</dbReference>
<reference evidence="1 4" key="2">
    <citation type="submission" date="2020-04" db="EMBL/GenBank/DDBJ databases">
        <title>Antimicrobial susceptibility and clonality of vaginal-derived multi-drug resistant Mobiluncus isolates in China.</title>
        <authorList>
            <person name="Zhang X."/>
        </authorList>
    </citation>
    <scope>NUCLEOTIDE SEQUENCE [LARGE SCALE GENOMIC DNA]</scope>
    <source>
        <strain evidence="1 4">12</strain>
    </source>
</reference>
<evidence type="ECO:0000313" key="3">
    <source>
        <dbReference type="Proteomes" id="UP000255284"/>
    </source>
</evidence>
<dbReference type="EMBL" id="JABCUS010000001">
    <property type="protein sequence ID" value="NMX02386.1"/>
    <property type="molecule type" value="Genomic_DNA"/>
</dbReference>
<dbReference type="AlphaFoldDB" id="A0A7Y0URH8"/>
<name>A0A7Y0URH8_9ACTO</name>
<accession>A0A7Y0URH8</accession>
<dbReference type="Proteomes" id="UP000575397">
    <property type="component" value="Unassembled WGS sequence"/>
</dbReference>
<evidence type="ECO:0000313" key="4">
    <source>
        <dbReference type="Proteomes" id="UP000575397"/>
    </source>
</evidence>
<evidence type="ECO:0000313" key="2">
    <source>
        <dbReference type="EMBL" id="STO17049.1"/>
    </source>
</evidence>